<dbReference type="EMBL" id="CADEBD010000282">
    <property type="protein sequence ID" value="CAB3228211.1"/>
    <property type="molecule type" value="Genomic_DNA"/>
</dbReference>
<evidence type="ECO:0000256" key="3">
    <source>
        <dbReference type="ARBA" id="ARBA00006849"/>
    </source>
</evidence>
<evidence type="ECO:0000256" key="14">
    <source>
        <dbReference type="ARBA" id="ARBA00034078"/>
    </source>
</evidence>
<evidence type="ECO:0000256" key="10">
    <source>
        <dbReference type="ARBA" id="ARBA00023002"/>
    </source>
</evidence>
<accession>A0A8S0Z5V6</accession>
<keyword evidence="8 17" id="KW-0479">Metal-binding</keyword>
<dbReference type="FunFam" id="3.30.365.10:FF:000002">
    <property type="entry name" value="Xanthine dehydrogenase oxidase"/>
    <property type="match status" value="1"/>
</dbReference>
<dbReference type="Gene3D" id="3.90.1170.50">
    <property type="entry name" value="Aldehyde oxidase/xanthine dehydrogenase, a/b hammerhead"/>
    <property type="match status" value="1"/>
</dbReference>
<evidence type="ECO:0000256" key="13">
    <source>
        <dbReference type="ARBA" id="ARBA00023140"/>
    </source>
</evidence>
<dbReference type="PANTHER" id="PTHR11908">
    <property type="entry name" value="XANTHINE DEHYDROGENASE"/>
    <property type="match status" value="1"/>
</dbReference>
<evidence type="ECO:0000313" key="21">
    <source>
        <dbReference type="EMBL" id="CAB3228211.1"/>
    </source>
</evidence>
<gene>
    <name evidence="21" type="ORF">APLA_LOCUS3435</name>
    <name evidence="20" type="ORF">APLA_LOCUS3471</name>
</gene>
<dbReference type="InterPro" id="IPR008274">
    <property type="entry name" value="AldOxase/xan_DH_MoCoBD1"/>
</dbReference>
<keyword evidence="7 17" id="KW-0001">2Fe-2S</keyword>
<feature type="binding site" evidence="17">
    <location>
        <position position="879"/>
    </location>
    <ligand>
        <name>Mo-molybdopterin</name>
        <dbReference type="ChEBI" id="CHEBI:71302"/>
    </ligand>
    <ligandPart>
        <name>Mo</name>
        <dbReference type="ChEBI" id="CHEBI:28685"/>
    </ligandPart>
</feature>
<feature type="binding site" evidence="17">
    <location>
        <position position="109"/>
    </location>
    <ligand>
        <name>[2Fe-2S] cluster</name>
        <dbReference type="ChEBI" id="CHEBI:190135"/>
        <label>2</label>
    </ligand>
</feature>
<dbReference type="Proteomes" id="UP000494256">
    <property type="component" value="Unassembled WGS sequence"/>
</dbReference>
<comment type="subunit">
    <text evidence="4">Homodimer.</text>
</comment>
<evidence type="ECO:0000256" key="8">
    <source>
        <dbReference type="ARBA" id="ARBA00022723"/>
    </source>
</evidence>
<dbReference type="GO" id="GO:0071949">
    <property type="term" value="F:FAD binding"/>
    <property type="evidence" value="ECO:0007669"/>
    <property type="project" value="InterPro"/>
</dbReference>
<dbReference type="Gene3D" id="3.10.20.30">
    <property type="match status" value="1"/>
</dbReference>
<dbReference type="PROSITE" id="PS51085">
    <property type="entry name" value="2FE2S_FER_2"/>
    <property type="match status" value="1"/>
</dbReference>
<dbReference type="CDD" id="cd00207">
    <property type="entry name" value="fer2"/>
    <property type="match status" value="1"/>
</dbReference>
<dbReference type="SUPFAM" id="SSF56176">
    <property type="entry name" value="FAD-binding/transporter-associated domain-like"/>
    <property type="match status" value="1"/>
</dbReference>
<name>A0A8S0Z5V6_ARCPL</name>
<dbReference type="AlphaFoldDB" id="A0A8S0Z5V6"/>
<dbReference type="InterPro" id="IPR012675">
    <property type="entry name" value="Beta-grasp_dom_sf"/>
</dbReference>
<feature type="binding site" evidence="17">
    <location>
        <position position="43"/>
    </location>
    <ligand>
        <name>[2Fe-2S] cluster</name>
        <dbReference type="ChEBI" id="CHEBI:190135"/>
        <label>1</label>
    </ligand>
</feature>
<organism evidence="20 22">
    <name type="scientific">Arctia plantaginis</name>
    <name type="common">Wood tiger moth</name>
    <name type="synonym">Phalaena plantaginis</name>
    <dbReference type="NCBI Taxonomy" id="874455"/>
    <lineage>
        <taxon>Eukaryota</taxon>
        <taxon>Metazoa</taxon>
        <taxon>Ecdysozoa</taxon>
        <taxon>Arthropoda</taxon>
        <taxon>Hexapoda</taxon>
        <taxon>Insecta</taxon>
        <taxon>Pterygota</taxon>
        <taxon>Neoptera</taxon>
        <taxon>Endopterygota</taxon>
        <taxon>Lepidoptera</taxon>
        <taxon>Glossata</taxon>
        <taxon>Ditrysia</taxon>
        <taxon>Noctuoidea</taxon>
        <taxon>Erebidae</taxon>
        <taxon>Arctiinae</taxon>
        <taxon>Arctia</taxon>
    </lineage>
</organism>
<dbReference type="GO" id="GO:0005506">
    <property type="term" value="F:iron ion binding"/>
    <property type="evidence" value="ECO:0007669"/>
    <property type="project" value="InterPro"/>
</dbReference>
<keyword evidence="22" id="KW-1185">Reference proteome</keyword>
<evidence type="ECO:0000313" key="20">
    <source>
        <dbReference type="EMBL" id="CAB3227918.1"/>
    </source>
</evidence>
<evidence type="ECO:0000256" key="4">
    <source>
        <dbReference type="ARBA" id="ARBA00011738"/>
    </source>
</evidence>
<dbReference type="GO" id="GO:0005777">
    <property type="term" value="C:peroxisome"/>
    <property type="evidence" value="ECO:0007669"/>
    <property type="project" value="UniProtKB-SubCell"/>
</dbReference>
<protein>
    <submittedName>
        <fullName evidence="20">Uncharacterized protein</fullName>
    </submittedName>
</protein>
<proteinExistence type="inferred from homology"/>
<feature type="domain" description="2Fe-2S ferredoxin-type" evidence="18">
    <location>
        <begin position="3"/>
        <end position="87"/>
    </location>
</feature>
<dbReference type="InterPro" id="IPR037165">
    <property type="entry name" value="AldOxase/xan_DH_Mopterin-bd_sf"/>
</dbReference>
<dbReference type="InterPro" id="IPR002888">
    <property type="entry name" value="2Fe-2S-bd"/>
</dbReference>
<evidence type="ECO:0000256" key="16">
    <source>
        <dbReference type="PIRSR" id="PIRSR000127-2"/>
    </source>
</evidence>
<dbReference type="Gene3D" id="3.30.465.10">
    <property type="match status" value="1"/>
</dbReference>
<evidence type="ECO:0000256" key="11">
    <source>
        <dbReference type="ARBA" id="ARBA00023004"/>
    </source>
</evidence>
<comment type="cofactor">
    <cofactor evidence="17">
        <name>[2Fe-2S] cluster</name>
        <dbReference type="ChEBI" id="CHEBI:190135"/>
    </cofactor>
    <text evidence="17">Binds 2 [2Fe-2S] clusters.</text>
</comment>
<evidence type="ECO:0000256" key="6">
    <source>
        <dbReference type="ARBA" id="ARBA00022630"/>
    </source>
</evidence>
<dbReference type="SMART" id="SM01092">
    <property type="entry name" value="CO_deh_flav_C"/>
    <property type="match status" value="1"/>
</dbReference>
<keyword evidence="12 17" id="KW-0411">Iron-sulfur</keyword>
<feature type="binding site" evidence="17">
    <location>
        <position position="112"/>
    </location>
    <ligand>
        <name>[2Fe-2S] cluster</name>
        <dbReference type="ChEBI" id="CHEBI:190135"/>
        <label>2</label>
    </ligand>
</feature>
<dbReference type="PANTHER" id="PTHR11908:SF132">
    <property type="entry name" value="ALDEHYDE OXIDASE 1-RELATED"/>
    <property type="match status" value="1"/>
</dbReference>
<comment type="cofactor">
    <cofactor evidence="17">
        <name>Mo-molybdopterin</name>
        <dbReference type="ChEBI" id="CHEBI:71302"/>
    </cofactor>
    <text evidence="17">Binds 1 Mo-molybdopterin (Mo-MPT) cofactor per subunit.</text>
</comment>
<dbReference type="InterPro" id="IPR036884">
    <property type="entry name" value="2Fe-2S-bd_dom_sf"/>
</dbReference>
<dbReference type="Proteomes" id="UP000494106">
    <property type="component" value="Unassembled WGS sequence"/>
</dbReference>
<dbReference type="Pfam" id="PF03450">
    <property type="entry name" value="CO_deh_flav_C"/>
    <property type="match status" value="1"/>
</dbReference>
<dbReference type="Pfam" id="PF00941">
    <property type="entry name" value="FAD_binding_5"/>
    <property type="match status" value="1"/>
</dbReference>
<dbReference type="InterPro" id="IPR002346">
    <property type="entry name" value="Mopterin_DH_FAD-bd"/>
</dbReference>
<evidence type="ECO:0000256" key="7">
    <source>
        <dbReference type="ARBA" id="ARBA00022714"/>
    </source>
</evidence>
<keyword evidence="11 17" id="KW-0408">Iron</keyword>
<dbReference type="FunFam" id="3.30.390.50:FF:000003">
    <property type="entry name" value="Aldehyde oxidase1"/>
    <property type="match status" value="1"/>
</dbReference>
<comment type="caution">
    <text evidence="20">The sequence shown here is derived from an EMBL/GenBank/DDBJ whole genome shotgun (WGS) entry which is preliminary data.</text>
</comment>
<dbReference type="InterPro" id="IPR036856">
    <property type="entry name" value="Ald_Oxase/Xan_DH_a/b_sf"/>
</dbReference>
<evidence type="ECO:0000256" key="17">
    <source>
        <dbReference type="PIRSR" id="PIRSR000127-3"/>
    </source>
</evidence>
<feature type="binding site" evidence="17">
    <location>
        <position position="1033"/>
    </location>
    <ligand>
        <name>Mo-molybdopterin</name>
        <dbReference type="ChEBI" id="CHEBI:71302"/>
    </ligand>
    <ligandPart>
        <name>Mo</name>
        <dbReference type="ChEBI" id="CHEBI:28685"/>
    </ligandPart>
</feature>
<feature type="binding site" evidence="17">
    <location>
        <position position="736"/>
    </location>
    <ligand>
        <name>Mo-molybdopterin</name>
        <dbReference type="ChEBI" id="CHEBI:71302"/>
    </ligand>
    <ligandPart>
        <name>Mo</name>
        <dbReference type="ChEBI" id="CHEBI:28685"/>
    </ligandPart>
</feature>
<dbReference type="InterPro" id="IPR005107">
    <property type="entry name" value="CO_DH_flav_C"/>
</dbReference>
<keyword evidence="9 16" id="KW-0274">FAD</keyword>
<dbReference type="PROSITE" id="PS00197">
    <property type="entry name" value="2FE2S_FER_1"/>
    <property type="match status" value="1"/>
</dbReference>
<dbReference type="SMART" id="SM01008">
    <property type="entry name" value="Ald_Xan_dh_C"/>
    <property type="match status" value="1"/>
</dbReference>
<dbReference type="SUPFAM" id="SSF47741">
    <property type="entry name" value="CO dehydrogenase ISP C-domain like"/>
    <property type="match status" value="1"/>
</dbReference>
<evidence type="ECO:0000256" key="12">
    <source>
        <dbReference type="ARBA" id="ARBA00023014"/>
    </source>
</evidence>
<keyword evidence="13" id="KW-0576">Peroxisome</keyword>
<feature type="binding site" evidence="17">
    <location>
        <position position="69"/>
    </location>
    <ligand>
        <name>[2Fe-2S] cluster</name>
        <dbReference type="ChEBI" id="CHEBI:190135"/>
        <label>1</label>
    </ligand>
</feature>
<dbReference type="FunFam" id="3.30.365.10:FF:000001">
    <property type="entry name" value="Xanthine dehydrogenase oxidase"/>
    <property type="match status" value="1"/>
</dbReference>
<dbReference type="SUPFAM" id="SSF55447">
    <property type="entry name" value="CO dehydrogenase flavoprotein C-terminal domain-like"/>
    <property type="match status" value="1"/>
</dbReference>
<dbReference type="Gene3D" id="1.10.150.120">
    <property type="entry name" value="[2Fe-2S]-binding domain"/>
    <property type="match status" value="1"/>
</dbReference>
<dbReference type="PIRSF" id="PIRSF000127">
    <property type="entry name" value="Xanthine_DH"/>
    <property type="match status" value="1"/>
</dbReference>
<dbReference type="Pfam" id="PF01315">
    <property type="entry name" value="Ald_Xan_dh_C"/>
    <property type="match status" value="1"/>
</dbReference>
<evidence type="ECO:0000313" key="22">
    <source>
        <dbReference type="Proteomes" id="UP000494106"/>
    </source>
</evidence>
<feature type="binding site" evidence="17">
    <location>
        <position position="767"/>
    </location>
    <ligand>
        <name>Mo-molybdopterin</name>
        <dbReference type="ChEBI" id="CHEBI:71302"/>
    </ligand>
    <ligandPart>
        <name>Mo</name>
        <dbReference type="ChEBI" id="CHEBI:28685"/>
    </ligandPart>
</feature>
<feature type="binding site" evidence="17">
    <location>
        <position position="147"/>
    </location>
    <ligand>
        <name>[2Fe-2S] cluster</name>
        <dbReference type="ChEBI" id="CHEBI:190135"/>
        <label>2</label>
    </ligand>
</feature>
<feature type="binding site" evidence="16">
    <location>
        <position position="401"/>
    </location>
    <ligand>
        <name>FAD</name>
        <dbReference type="ChEBI" id="CHEBI:57692"/>
    </ligand>
</feature>
<dbReference type="InterPro" id="IPR006058">
    <property type="entry name" value="2Fe2S_fd_BS"/>
</dbReference>
<evidence type="ECO:0000259" key="18">
    <source>
        <dbReference type="PROSITE" id="PS51085"/>
    </source>
</evidence>
<feature type="domain" description="FAD-binding PCMH-type" evidence="19">
    <location>
        <begin position="213"/>
        <end position="393"/>
    </location>
</feature>
<comment type="cofactor">
    <cofactor evidence="14">
        <name>[2Fe-2S] cluster</name>
        <dbReference type="ChEBI" id="CHEBI:190135"/>
    </cofactor>
</comment>
<dbReference type="InterPro" id="IPR046867">
    <property type="entry name" value="AldOxase/xan_DH_MoCoBD2"/>
</dbReference>
<dbReference type="InterPro" id="IPR036683">
    <property type="entry name" value="CO_DH_flav_C_dom_sf"/>
</dbReference>
<comment type="similarity">
    <text evidence="3">Belongs to the xanthine dehydrogenase family.</text>
</comment>
<feature type="binding site" evidence="17">
    <location>
        <position position="48"/>
    </location>
    <ligand>
        <name>[2Fe-2S] cluster</name>
        <dbReference type="ChEBI" id="CHEBI:190135"/>
        <label>1</label>
    </ligand>
</feature>
<feature type="binding site" evidence="17">
    <location>
        <position position="51"/>
    </location>
    <ligand>
        <name>[2Fe-2S] cluster</name>
        <dbReference type="ChEBI" id="CHEBI:190135"/>
        <label>1</label>
    </ligand>
</feature>
<dbReference type="SUPFAM" id="SSF56003">
    <property type="entry name" value="Molybdenum cofactor-binding domain"/>
    <property type="match status" value="1"/>
</dbReference>
<dbReference type="Gene3D" id="3.30.390.50">
    <property type="entry name" value="CO dehydrogenase flavoprotein, C-terminal domain"/>
    <property type="match status" value="1"/>
</dbReference>
<keyword evidence="6" id="KW-0285">Flavoprotein</keyword>
<evidence type="ECO:0000256" key="15">
    <source>
        <dbReference type="PIRSR" id="PIRSR000127-1"/>
    </source>
</evidence>
<evidence type="ECO:0000313" key="23">
    <source>
        <dbReference type="Proteomes" id="UP000494256"/>
    </source>
</evidence>
<dbReference type="Pfam" id="PF01799">
    <property type="entry name" value="Fer2_2"/>
    <property type="match status" value="1"/>
</dbReference>
<sequence length="1262" mass="140262">MSDVINFKVNGVEYQVGGEVSSEVMLVDYLRDTLELRGTKYLCREGVCGACTVNASVSPGEPSKSVNACLVAVTSCQDWDITTIEGLGNRKDGYHTIQTSLADHGGTQCGYCTPGWIMSLNGLLESKNNDVTMLDIEKAFGSNLCRCTGYRPIIECFKNFGTNAPKELKIKDIENLSICKKNARACRNSCTVDDDWCVVRKNSVCESRIKKIHLNDGKTWYRPNRLQEVLQLLRDELYGMDYMFVGGNTAKGIAPRDENPPHLVDILHLTELKTIEYDQNLILGAGLTLTQMLDVLKEYSTKEYFSYLQKLHDHLLLVAHIPVRNVGTIAGNLMIKHKYNNTTDVFLLFETVGAQLTIMDKDGSEKVYTMQDFLNLDMNGKLIFNVLLPPLGDEYKLVSYKLMPRAQSARAIINAGFLYKLTKCNSVKEARIVYGGLSNNFLRATATEAYLIGKKIFKNETLQAAINVLDGELVVEENPPAPSAEYRSHVAKALFYKGLLTICPPSILSPRFESGMVNLHEARGLSDAKQVYAVDKDVLPLYEQANKLEALHQCSGEAMYTEDAPKMNNEVFGEFVLSTAIGNIVKIDASEALKLDGVLAFYTAKDIPGLNSFTPSDMMFFSGNEEVLADGVSKYYHQPLGIIVAETKHLANKATKYVKVTYTNVKTPVIDIKEARKDDARNTLFYSADATNAGTDIHKVINGDSTFYGQYHFSMETLVTIARPTEEGLEVHSATQFIDGTQLMISRALGVPQNKIDVYVRRIGGAFGIKISRSIQSAIACSLIVHKLHRPCRFIQPLTTNMQAVGKRMPCTNEYEVAVNSSGVIQYLNTSMYEDNGYKLNETMSPLGVDVYNNCYDATKINYKIYDTVTDTAKNTFCRSPGTLEAIAASEYVMERISYELSMDPVEVRLSNLDKERHNEFTHMIAKLKTDAEYISRKAAVDSFNTQNRWKKRGLRFSFARWAPTGGQRLNITLSVFHGDGTIVITHGAVEMGQGINTKAAQIASFLLGVPLSKIVIKPNETTIAPNSFVTGGSFTHGNVIIGLKRCCEQLLERLKPIRDTLTNPTWEELIKTAYNSDVSLQAQGFVNTGDIQHYDVYGLALSEVEIDCLTGEFVILRVDLYQDVGLSINPVIDIGQVEGGFIMAMGYWTCEKLVYDPETGRIITDRSWHYTLPQARDIPQTFNVYLKEKSFGPDAILGSKATGEPAACVAVCVPFALREAIALARQESGIPTTDWFKIDGPFSTKAVCMSTNTSVKDFKFY</sequence>
<keyword evidence="10" id="KW-0560">Oxidoreductase</keyword>
<comment type="cofactor">
    <cofactor evidence="1 16">
        <name>FAD</name>
        <dbReference type="ChEBI" id="CHEBI:57692"/>
    </cofactor>
</comment>
<evidence type="ECO:0000256" key="2">
    <source>
        <dbReference type="ARBA" id="ARBA00004275"/>
    </source>
</evidence>
<dbReference type="InterPro" id="IPR036318">
    <property type="entry name" value="FAD-bd_PCMH-like_sf"/>
</dbReference>
<reference evidence="22 23" key="1">
    <citation type="submission" date="2020-04" db="EMBL/GenBank/DDBJ databases">
        <authorList>
            <person name="Wallbank WR R."/>
            <person name="Pardo Diaz C."/>
            <person name="Kozak K."/>
            <person name="Martin S."/>
            <person name="Jiggins C."/>
            <person name="Moest M."/>
            <person name="Warren A I."/>
            <person name="Byers J.R.P. K."/>
            <person name="Montejo-Kovacevich G."/>
            <person name="Yen C E."/>
        </authorList>
    </citation>
    <scope>NUCLEOTIDE SEQUENCE [LARGE SCALE GENOMIC DNA]</scope>
</reference>
<dbReference type="InterPro" id="IPR016208">
    <property type="entry name" value="Ald_Oxase/xanthine_DH-like"/>
</dbReference>
<evidence type="ECO:0000256" key="5">
    <source>
        <dbReference type="ARBA" id="ARBA00022505"/>
    </source>
</evidence>
<evidence type="ECO:0000256" key="9">
    <source>
        <dbReference type="ARBA" id="ARBA00022827"/>
    </source>
</evidence>
<dbReference type="InterPro" id="IPR016169">
    <property type="entry name" value="FAD-bd_PCMH_sub2"/>
</dbReference>
<dbReference type="InterPro" id="IPR016166">
    <property type="entry name" value="FAD-bd_PCMH"/>
</dbReference>
<feature type="active site" description="Proton acceptor" evidence="15">
    <location>
        <position position="1205"/>
    </location>
</feature>
<evidence type="ECO:0000256" key="1">
    <source>
        <dbReference type="ARBA" id="ARBA00001974"/>
    </source>
</evidence>
<dbReference type="SUPFAM" id="SSF54292">
    <property type="entry name" value="2Fe-2S ferredoxin-like"/>
    <property type="match status" value="1"/>
</dbReference>
<dbReference type="Pfam" id="PF02738">
    <property type="entry name" value="MoCoBD_1"/>
    <property type="match status" value="1"/>
</dbReference>
<evidence type="ECO:0000259" key="19">
    <source>
        <dbReference type="PROSITE" id="PS51387"/>
    </source>
</evidence>
<dbReference type="GO" id="GO:0051537">
    <property type="term" value="F:2 iron, 2 sulfur cluster binding"/>
    <property type="evidence" value="ECO:0007669"/>
    <property type="project" value="UniProtKB-KW"/>
</dbReference>
<feature type="binding site" evidence="17">
    <location>
        <position position="145"/>
    </location>
    <ligand>
        <name>[2Fe-2S] cluster</name>
        <dbReference type="ChEBI" id="CHEBI:190135"/>
        <label>2</label>
    </ligand>
</feature>
<dbReference type="EMBL" id="CADEBC010000301">
    <property type="protein sequence ID" value="CAB3227918.1"/>
    <property type="molecule type" value="Genomic_DNA"/>
</dbReference>
<dbReference type="OrthoDB" id="8300278at2759"/>
<dbReference type="PROSITE" id="PS51387">
    <property type="entry name" value="FAD_PCMH"/>
    <property type="match status" value="1"/>
</dbReference>
<dbReference type="InterPro" id="IPR036010">
    <property type="entry name" value="2Fe-2S_ferredoxin-like_sf"/>
</dbReference>
<dbReference type="GO" id="GO:0016491">
    <property type="term" value="F:oxidoreductase activity"/>
    <property type="evidence" value="ECO:0007669"/>
    <property type="project" value="UniProtKB-KW"/>
</dbReference>
<dbReference type="InterPro" id="IPR001041">
    <property type="entry name" value="2Fe-2S_ferredoxin-type"/>
</dbReference>
<dbReference type="Pfam" id="PF20256">
    <property type="entry name" value="MoCoBD_2"/>
    <property type="match status" value="1"/>
</dbReference>
<dbReference type="InterPro" id="IPR000674">
    <property type="entry name" value="Ald_Oxase/Xan_DH_a/b"/>
</dbReference>
<dbReference type="Pfam" id="PF00111">
    <property type="entry name" value="Fer2"/>
    <property type="match status" value="1"/>
</dbReference>
<dbReference type="Gene3D" id="3.30.365.10">
    <property type="entry name" value="Aldehyde oxidase/xanthine dehydrogenase, molybdopterin binding domain"/>
    <property type="match status" value="4"/>
</dbReference>
<keyword evidence="5 17" id="KW-0500">Molybdenum</keyword>
<comment type="subcellular location">
    <subcellularLocation>
        <location evidence="2">Peroxisome</location>
    </subcellularLocation>
</comment>
<dbReference type="SUPFAM" id="SSF54665">
    <property type="entry name" value="CO dehydrogenase molybdoprotein N-domain-like"/>
    <property type="match status" value="1"/>
</dbReference>